<feature type="domain" description="Histidine-specific methyltransferase SAM-dependent" evidence="4">
    <location>
        <begin position="62"/>
        <end position="146"/>
    </location>
</feature>
<gene>
    <name evidence="5" type="ORF">DK389_25615</name>
</gene>
<feature type="region of interest" description="Disordered" evidence="3">
    <location>
        <begin position="243"/>
        <end position="267"/>
    </location>
</feature>
<dbReference type="RefSeq" id="WP_109893899.1">
    <property type="nucleotide sequence ID" value="NZ_CP029550.1"/>
</dbReference>
<dbReference type="Proteomes" id="UP000245926">
    <property type="component" value="Chromosome"/>
</dbReference>
<dbReference type="GO" id="GO:0008168">
    <property type="term" value="F:methyltransferase activity"/>
    <property type="evidence" value="ECO:0007669"/>
    <property type="project" value="UniProtKB-KW"/>
</dbReference>
<keyword evidence="1 5" id="KW-0489">Methyltransferase</keyword>
<keyword evidence="6" id="KW-1185">Reference proteome</keyword>
<evidence type="ECO:0000256" key="1">
    <source>
        <dbReference type="ARBA" id="ARBA00022603"/>
    </source>
</evidence>
<name>A0A2U8WAT1_9HYPH</name>
<dbReference type="AlphaFoldDB" id="A0A2U8WAT1"/>
<sequence>MRHEFESRPASESVWLKSWHPRSADAVEAPHCPVEPRTAVERPSLAEGGNTDSTEIDAAFLEAVSRGLSLPEKALAPACLWDETGADLLARAAEDPDCYPASREAGLLGEVAAEVATLVGPEPRVLVFGAAPAGGLDALLTALDRPHPPEILPLDGAAPRPDGDGARPEALLGACLGATAGSLAPADLVAVLERARAILGRGWLLVGTDPNGDTESLLRAHADDGGLMAAFHLNVLHRLARANGDATPDRPSEAGAQAGTDAAAAPLGPEDFRHEARVRLDPFRVETHLVAERAGTLRVGDETIPFAHGESVRTGCAYRYAPGVFQELAADAGWEPVRCWLDPDGLFSLHLLRGEA</sequence>
<dbReference type="InterPro" id="IPR051128">
    <property type="entry name" value="EgtD_Methyltrsf_superfamily"/>
</dbReference>
<keyword evidence="2 5" id="KW-0808">Transferase</keyword>
<evidence type="ECO:0000256" key="2">
    <source>
        <dbReference type="ARBA" id="ARBA00022679"/>
    </source>
</evidence>
<dbReference type="PANTHER" id="PTHR43397">
    <property type="entry name" value="ERGOTHIONEINE BIOSYNTHESIS PROTEIN 1"/>
    <property type="match status" value="1"/>
</dbReference>
<evidence type="ECO:0000313" key="6">
    <source>
        <dbReference type="Proteomes" id="UP000245926"/>
    </source>
</evidence>
<proteinExistence type="predicted"/>
<dbReference type="GO" id="GO:0032259">
    <property type="term" value="P:methylation"/>
    <property type="evidence" value="ECO:0007669"/>
    <property type="project" value="UniProtKB-KW"/>
</dbReference>
<evidence type="ECO:0000256" key="3">
    <source>
        <dbReference type="SAM" id="MobiDB-lite"/>
    </source>
</evidence>
<evidence type="ECO:0000313" key="5">
    <source>
        <dbReference type="EMBL" id="AWN43263.1"/>
    </source>
</evidence>
<dbReference type="EMBL" id="CP029550">
    <property type="protein sequence ID" value="AWN43263.1"/>
    <property type="molecule type" value="Genomic_DNA"/>
</dbReference>
<accession>A0A2U8WAT1</accession>
<feature type="domain" description="Histidine-specific methyltransferase SAM-dependent" evidence="4">
    <location>
        <begin position="171"/>
        <end position="353"/>
    </location>
</feature>
<protein>
    <submittedName>
        <fullName evidence="5">L-histidine N(Alpha)-methyltransferase</fullName>
    </submittedName>
</protein>
<dbReference type="OrthoDB" id="7983838at2"/>
<dbReference type="InterPro" id="IPR017804">
    <property type="entry name" value="MeTrfase_EgtD-like"/>
</dbReference>
<dbReference type="PANTHER" id="PTHR43397:SF1">
    <property type="entry name" value="ERGOTHIONEINE BIOSYNTHESIS PROTEIN 1"/>
    <property type="match status" value="1"/>
</dbReference>
<dbReference type="KEGG" id="mets:DK389_25615"/>
<evidence type="ECO:0000259" key="4">
    <source>
        <dbReference type="Pfam" id="PF10017"/>
    </source>
</evidence>
<dbReference type="InterPro" id="IPR019257">
    <property type="entry name" value="MeTrfase_dom"/>
</dbReference>
<feature type="compositionally biased region" description="Low complexity" evidence="3">
    <location>
        <begin position="254"/>
        <end position="265"/>
    </location>
</feature>
<dbReference type="Pfam" id="PF10017">
    <property type="entry name" value="Methyltransf_33"/>
    <property type="match status" value="2"/>
</dbReference>
<dbReference type="PIRSF" id="PIRSF018005">
    <property type="entry name" value="UCP018005"/>
    <property type="match status" value="1"/>
</dbReference>
<organism evidence="5 6">
    <name type="scientific">Methylobacterium durans</name>
    <dbReference type="NCBI Taxonomy" id="2202825"/>
    <lineage>
        <taxon>Bacteria</taxon>
        <taxon>Pseudomonadati</taxon>
        <taxon>Pseudomonadota</taxon>
        <taxon>Alphaproteobacteria</taxon>
        <taxon>Hyphomicrobiales</taxon>
        <taxon>Methylobacteriaceae</taxon>
        <taxon>Methylobacterium</taxon>
    </lineage>
</organism>
<feature type="region of interest" description="Disordered" evidence="3">
    <location>
        <begin position="27"/>
        <end position="52"/>
    </location>
</feature>
<reference evidence="6" key="1">
    <citation type="submission" date="2018-05" db="EMBL/GenBank/DDBJ databases">
        <title>Complete Genome Sequence of Methylobacterium sp. 17SD2-17.</title>
        <authorList>
            <person name="Srinivasan S."/>
        </authorList>
    </citation>
    <scope>NUCLEOTIDE SEQUENCE [LARGE SCALE GENOMIC DNA]</scope>
    <source>
        <strain evidence="6">17SD2-17</strain>
    </source>
</reference>